<dbReference type="RefSeq" id="WP_139942003.1">
    <property type="nucleotide sequence ID" value="NZ_JBHSYP010000005.1"/>
</dbReference>
<feature type="domain" description="Amidohydrolase-related" evidence="2">
    <location>
        <begin position="82"/>
        <end position="424"/>
    </location>
</feature>
<dbReference type="PANTHER" id="PTHR43135">
    <property type="entry name" value="ALPHA-D-RIBOSE 1-METHYLPHOSPHONATE 5-TRIPHOSPHATE DIPHOSPHATASE"/>
    <property type="match status" value="1"/>
</dbReference>
<dbReference type="GO" id="GO:0016810">
    <property type="term" value="F:hydrolase activity, acting on carbon-nitrogen (but not peptide) bonds"/>
    <property type="evidence" value="ECO:0007669"/>
    <property type="project" value="InterPro"/>
</dbReference>
<gene>
    <name evidence="3" type="ORF">FIV46_16415</name>
</gene>
<dbReference type="InterPro" id="IPR006680">
    <property type="entry name" value="Amidohydro-rel"/>
</dbReference>
<dbReference type="InterPro" id="IPR057744">
    <property type="entry name" value="OTAase-like"/>
</dbReference>
<dbReference type="InterPro" id="IPR051781">
    <property type="entry name" value="Metallo-dep_Hydrolase"/>
</dbReference>
<dbReference type="InterPro" id="IPR032466">
    <property type="entry name" value="Metal_Hydrolase"/>
</dbReference>
<feature type="signal peptide" evidence="1">
    <location>
        <begin position="1"/>
        <end position="20"/>
    </location>
</feature>
<keyword evidence="3" id="KW-0378">Hydrolase</keyword>
<dbReference type="OrthoDB" id="9782972at2"/>
<organism evidence="3 4">
    <name type="scientific">Emcibacter nanhaiensis</name>
    <dbReference type="NCBI Taxonomy" id="1505037"/>
    <lineage>
        <taxon>Bacteria</taxon>
        <taxon>Pseudomonadati</taxon>
        <taxon>Pseudomonadota</taxon>
        <taxon>Alphaproteobacteria</taxon>
        <taxon>Emcibacterales</taxon>
        <taxon>Emcibacteraceae</taxon>
        <taxon>Emcibacter</taxon>
    </lineage>
</organism>
<dbReference type="Pfam" id="PF01979">
    <property type="entry name" value="Amidohydro_1"/>
    <property type="match status" value="1"/>
</dbReference>
<accession>A0A501PBX0</accession>
<dbReference type="CDD" id="cd01299">
    <property type="entry name" value="Met_dep_hydrolase_A"/>
    <property type="match status" value="1"/>
</dbReference>
<dbReference type="PANTHER" id="PTHR43135:SF3">
    <property type="entry name" value="ALPHA-D-RIBOSE 1-METHYLPHOSPHONATE 5-TRIPHOSPHATE DIPHOSPHATASE"/>
    <property type="match status" value="1"/>
</dbReference>
<feature type="chain" id="PRO_5021425408" evidence="1">
    <location>
        <begin position="21"/>
        <end position="430"/>
    </location>
</feature>
<keyword evidence="1" id="KW-0732">Signal</keyword>
<dbReference type="AlphaFoldDB" id="A0A501PBX0"/>
<dbReference type="InterPro" id="IPR011059">
    <property type="entry name" value="Metal-dep_hydrolase_composite"/>
</dbReference>
<evidence type="ECO:0000313" key="4">
    <source>
        <dbReference type="Proteomes" id="UP000319148"/>
    </source>
</evidence>
<proteinExistence type="predicted"/>
<dbReference type="SUPFAM" id="SSF51556">
    <property type="entry name" value="Metallo-dependent hydrolases"/>
    <property type="match status" value="1"/>
</dbReference>
<name>A0A501PBX0_9PROT</name>
<evidence type="ECO:0000259" key="2">
    <source>
        <dbReference type="Pfam" id="PF01979"/>
    </source>
</evidence>
<reference evidence="4" key="1">
    <citation type="submission" date="2019-06" db="EMBL/GenBank/DDBJ databases">
        <title>The complete genome of Emcibacter congregatus ZYLT.</title>
        <authorList>
            <person name="Zhao Z."/>
        </authorList>
    </citation>
    <scope>NUCLEOTIDE SEQUENCE [LARGE SCALE GENOMIC DNA]</scope>
    <source>
        <strain evidence="4">MCCC 1A06723</strain>
    </source>
</reference>
<protein>
    <submittedName>
        <fullName evidence="3">Amidohydrolase family protein</fullName>
    </submittedName>
</protein>
<dbReference type="Gene3D" id="2.30.40.10">
    <property type="entry name" value="Urease, subunit C, domain 1"/>
    <property type="match status" value="1"/>
</dbReference>
<keyword evidence="4" id="KW-1185">Reference proteome</keyword>
<comment type="caution">
    <text evidence="3">The sequence shown here is derived from an EMBL/GenBank/DDBJ whole genome shotgun (WGS) entry which is preliminary data.</text>
</comment>
<sequence>MKKLFLGLAAALCLIAPALAEEAPKLTVISAGHMIDVEKGKVLDNMSVWVEGDKIIKVINQNAKIAVPEGAELINLGADSWLMPGLMDSHVHLVGSPIYGYDAYQHSLGRQLLFGVVNAEKTLDAGFTTVRNVGAEGFMDVALRDAINEGDIPGPRMLVSGPALGITGGHCDSNMLPYEFHEKAEGVADGPWAVRQKVRENIKYGVDVIKFCGTGGVFSKGTIVGAQQYTLEEMKAIVDEAHMAGRKVAVHAHGTEGIKSAILAGADSIEHVSYLDDEGIKLARKHGTWFSMDIYNDDFILQEGEKHGMTEESLAKERAVGLRQRQSFERAVKAGVKMSYGTDAGVYPHGGNGKQMVKMVEWGMTPMQAVVTATRETSKLFGLEDRVGMIKEGMLADLVAIKGDPLQDLTLFEKIGFVMKDGKVYKNTLQ</sequence>
<dbReference type="Proteomes" id="UP000319148">
    <property type="component" value="Unassembled WGS sequence"/>
</dbReference>
<evidence type="ECO:0000313" key="3">
    <source>
        <dbReference type="EMBL" id="TPD57688.1"/>
    </source>
</evidence>
<dbReference type="SUPFAM" id="SSF51338">
    <property type="entry name" value="Composite domain of metallo-dependent hydrolases"/>
    <property type="match status" value="2"/>
</dbReference>
<evidence type="ECO:0000256" key="1">
    <source>
        <dbReference type="SAM" id="SignalP"/>
    </source>
</evidence>
<dbReference type="Gene3D" id="3.20.20.140">
    <property type="entry name" value="Metal-dependent hydrolases"/>
    <property type="match status" value="1"/>
</dbReference>
<dbReference type="EMBL" id="VFIY01000018">
    <property type="protein sequence ID" value="TPD57688.1"/>
    <property type="molecule type" value="Genomic_DNA"/>
</dbReference>